<keyword evidence="5 9" id="KW-0460">Magnesium</keyword>
<organism evidence="12 13">
    <name type="scientific">Catenulispora subtropica</name>
    <dbReference type="NCBI Taxonomy" id="450798"/>
    <lineage>
        <taxon>Bacteria</taxon>
        <taxon>Bacillati</taxon>
        <taxon>Actinomycetota</taxon>
        <taxon>Actinomycetes</taxon>
        <taxon>Catenulisporales</taxon>
        <taxon>Catenulisporaceae</taxon>
        <taxon>Catenulispora</taxon>
    </lineage>
</organism>
<dbReference type="PANTHER" id="PTHR30523:SF6">
    <property type="entry name" value="PHOSPHOENOLPYRUVATE CARBOXYLASE"/>
    <property type="match status" value="1"/>
</dbReference>
<evidence type="ECO:0000256" key="11">
    <source>
        <dbReference type="SAM" id="MobiDB-lite"/>
    </source>
</evidence>
<dbReference type="EMBL" id="BAAAQM010000001">
    <property type="protein sequence ID" value="GAA1951460.1"/>
    <property type="molecule type" value="Genomic_DNA"/>
</dbReference>
<evidence type="ECO:0000256" key="4">
    <source>
        <dbReference type="ARBA" id="ARBA00022419"/>
    </source>
</evidence>
<evidence type="ECO:0000313" key="12">
    <source>
        <dbReference type="EMBL" id="GAA1951460.1"/>
    </source>
</evidence>
<comment type="catalytic activity">
    <reaction evidence="8 9">
        <text>oxaloacetate + phosphate = phosphoenolpyruvate + hydrogencarbonate</text>
        <dbReference type="Rhea" id="RHEA:28370"/>
        <dbReference type="ChEBI" id="CHEBI:16452"/>
        <dbReference type="ChEBI" id="CHEBI:17544"/>
        <dbReference type="ChEBI" id="CHEBI:43474"/>
        <dbReference type="ChEBI" id="CHEBI:58702"/>
        <dbReference type="EC" id="4.1.1.31"/>
    </reaction>
</comment>
<dbReference type="PROSITE" id="PS00781">
    <property type="entry name" value="PEPCASE_1"/>
    <property type="match status" value="1"/>
</dbReference>
<dbReference type="HAMAP" id="MF_00595">
    <property type="entry name" value="PEPcase_type1"/>
    <property type="match status" value="1"/>
</dbReference>
<proteinExistence type="inferred from homology"/>
<evidence type="ECO:0000256" key="5">
    <source>
        <dbReference type="ARBA" id="ARBA00022842"/>
    </source>
</evidence>
<dbReference type="Proteomes" id="UP001499854">
    <property type="component" value="Unassembled WGS sequence"/>
</dbReference>
<keyword evidence="7 9" id="KW-0120">Carbon dioxide fixation</keyword>
<feature type="active site" evidence="9 10">
    <location>
        <position position="167"/>
    </location>
</feature>
<evidence type="ECO:0000256" key="8">
    <source>
        <dbReference type="ARBA" id="ARBA00048995"/>
    </source>
</evidence>
<feature type="active site" evidence="9">
    <location>
        <position position="600"/>
    </location>
</feature>
<dbReference type="InterPro" id="IPR015813">
    <property type="entry name" value="Pyrv/PenolPyrv_kinase-like_dom"/>
</dbReference>
<evidence type="ECO:0000256" key="6">
    <source>
        <dbReference type="ARBA" id="ARBA00023239"/>
    </source>
</evidence>
<feature type="region of interest" description="Disordered" evidence="11">
    <location>
        <begin position="1"/>
        <end position="43"/>
    </location>
</feature>
<evidence type="ECO:0000256" key="7">
    <source>
        <dbReference type="ARBA" id="ARBA00023300"/>
    </source>
</evidence>
<feature type="compositionally biased region" description="Low complexity" evidence="11">
    <location>
        <begin position="21"/>
        <end position="30"/>
    </location>
</feature>
<comment type="subunit">
    <text evidence="9">Homotetramer.</text>
</comment>
<keyword evidence="13" id="KW-1185">Reference proteome</keyword>
<protein>
    <recommendedName>
        <fullName evidence="4 9">Phosphoenolpyruvate carboxylase</fullName>
        <shortName evidence="9">PEPC</shortName>
        <shortName evidence="9">PEPCase</shortName>
        <ecNumber evidence="3 9">4.1.1.31</ecNumber>
    </recommendedName>
</protein>
<accession>A0ABP5BVU8</accession>
<evidence type="ECO:0000256" key="1">
    <source>
        <dbReference type="ARBA" id="ARBA00003670"/>
    </source>
</evidence>
<dbReference type="Gene3D" id="1.20.1440.90">
    <property type="entry name" value="Phosphoenolpyruvate/pyruvate domain"/>
    <property type="match status" value="1"/>
</dbReference>
<evidence type="ECO:0000256" key="10">
    <source>
        <dbReference type="PROSITE-ProRule" id="PRU10111"/>
    </source>
</evidence>
<keyword evidence="6 9" id="KW-0456">Lyase</keyword>
<comment type="cofactor">
    <cofactor evidence="9">
        <name>Mg(2+)</name>
        <dbReference type="ChEBI" id="CHEBI:18420"/>
    </cofactor>
</comment>
<dbReference type="NCBIfam" id="NF000584">
    <property type="entry name" value="PRK00009.1"/>
    <property type="match status" value="1"/>
</dbReference>
<evidence type="ECO:0000256" key="2">
    <source>
        <dbReference type="ARBA" id="ARBA00008346"/>
    </source>
</evidence>
<evidence type="ECO:0000256" key="3">
    <source>
        <dbReference type="ARBA" id="ARBA00012305"/>
    </source>
</evidence>
<evidence type="ECO:0000256" key="9">
    <source>
        <dbReference type="HAMAP-Rule" id="MF_00595"/>
    </source>
</evidence>
<dbReference type="EC" id="4.1.1.31" evidence="3 9"/>
<dbReference type="InterPro" id="IPR022805">
    <property type="entry name" value="PEP_COase_bac/pln-type"/>
</dbReference>
<comment type="caution">
    <text evidence="12">The sequence shown here is derived from an EMBL/GenBank/DDBJ whole genome shotgun (WGS) entry which is preliminary data.</text>
</comment>
<dbReference type="PANTHER" id="PTHR30523">
    <property type="entry name" value="PHOSPHOENOLPYRUVATE CARBOXYLASE"/>
    <property type="match status" value="1"/>
</dbReference>
<reference evidence="13" key="1">
    <citation type="journal article" date="2019" name="Int. J. Syst. Evol. Microbiol.">
        <title>The Global Catalogue of Microorganisms (GCM) 10K type strain sequencing project: providing services to taxonomists for standard genome sequencing and annotation.</title>
        <authorList>
            <consortium name="The Broad Institute Genomics Platform"/>
            <consortium name="The Broad Institute Genome Sequencing Center for Infectious Disease"/>
            <person name="Wu L."/>
            <person name="Ma J."/>
        </authorList>
    </citation>
    <scope>NUCLEOTIDE SEQUENCE [LARGE SCALE GENOMIC DNA]</scope>
    <source>
        <strain evidence="13">JCM 16013</strain>
    </source>
</reference>
<dbReference type="SUPFAM" id="SSF51621">
    <property type="entry name" value="Phosphoenolpyruvate/pyruvate domain"/>
    <property type="match status" value="1"/>
</dbReference>
<dbReference type="InterPro" id="IPR021135">
    <property type="entry name" value="PEP_COase"/>
</dbReference>
<gene>
    <name evidence="9 12" type="primary">ppc</name>
    <name evidence="12" type="ORF">GCM10009838_03230</name>
</gene>
<evidence type="ECO:0000313" key="13">
    <source>
        <dbReference type="Proteomes" id="UP001499854"/>
    </source>
</evidence>
<dbReference type="InterPro" id="IPR018129">
    <property type="entry name" value="PEP_COase_Lys_AS"/>
</dbReference>
<name>A0ABP5BVU8_9ACTN</name>
<sequence length="944" mass="103642">MSALPSPKSEDAAGEDGGSVTATPSTPSSADRVPGTPPRDGDDTELRAAIRRLGDLLGQTLVRQHGPELLEQVEAIRALGKQGADVSELLAAVDPEQAIKLVRAFTAYFNLANTAEQVHRGRELAATRAAEGSWLGQAVDRIQAAGLAGSAADAVRHLSVRPVFTAHPTEAARRTVLAKLRKVAELLEAPQTAATERRLAETVEQLWQTDELRITRPEPVDEARNAVYYLDELAAHAAPEVLEELAFELRRLGIELPLTARPLSFGSWIGGDRDGNPNVTPQMTLDVLDLQHEHAIRSALATMDTLRELLSTSERIAAPTAELRASLDADLEALSEIPKRYRRLNAEEPYRLKATTIRQKLINTRERIAEGRPHDPRRDYLGTAELLRDLTLMRDSLLADRGELIACGELETAIRKVAAFGLHHAVLDVREHSDAHHHVLAQLFDRLGDQPWRYADLPRDYRTRLLAKELASSRPLSPLGQVPAETLLDAAGVKTFGVFTAIRSAFEKYGPDVIESYIVSMTRGVDDLFAAVVLAREAGLVDLHARTAAIGFVPLLETPDELKVAGQILDDLLSDPSYAAIVAARGGVQEVMLGYSDSNKMGGIATSQWEIHRAQRELRDTALRHGVRIRLFHGRGGTVGRGGGPSHDAILAQPWGTLDGEIKVTEQGEVISDKYAIPALARENLELTLSATLEATVLHRAPRQSAEDLATWSATMEGVSSAAQDRYRQLVEHPDLPAYFFASTPVDLLGDLHLGSRPSRRPDSSAGIDGLRAIPWVFGWTQSRQIVPGWFGVGTGLAAVRQNPEFAGVDWQDMYERWHFFRNFLGNVSMTLAKTDLRIARHYVETLVPAELHHFFETITEEYERTVAEVLRVTGESELLGRNATLARTLRVRDMYLDPISYLQVSLLKRQREAMRTGLAVDPDLGRALLLSVNGIAAGLKNTG</sequence>
<comment type="function">
    <text evidence="1 9">Forms oxaloacetate, a four-carbon dicarboxylic acid source for the tricarboxylic acid cycle.</text>
</comment>
<comment type="similarity">
    <text evidence="2 9">Belongs to the PEPCase type 1 family.</text>
</comment>
<dbReference type="PRINTS" id="PR00150">
    <property type="entry name" value="PEPCARBXLASE"/>
</dbReference>
<dbReference type="Pfam" id="PF00311">
    <property type="entry name" value="PEPcase"/>
    <property type="match status" value="1"/>
</dbReference>